<keyword evidence="6" id="KW-1185">Reference proteome</keyword>
<dbReference type="InterPro" id="IPR003593">
    <property type="entry name" value="AAA+_ATPase"/>
</dbReference>
<dbReference type="SMART" id="SM00382">
    <property type="entry name" value="AAA"/>
    <property type="match status" value="1"/>
</dbReference>
<dbReference type="RefSeq" id="WP_115578246.1">
    <property type="nucleotide sequence ID" value="NZ_NXLX01000001.1"/>
</dbReference>
<dbReference type="GO" id="GO:0016887">
    <property type="term" value="F:ATP hydrolysis activity"/>
    <property type="evidence" value="ECO:0007669"/>
    <property type="project" value="InterPro"/>
</dbReference>
<dbReference type="Gene3D" id="3.40.50.300">
    <property type="entry name" value="P-loop containing nucleotide triphosphate hydrolases"/>
    <property type="match status" value="1"/>
</dbReference>
<dbReference type="SUPFAM" id="SSF52540">
    <property type="entry name" value="P-loop containing nucleoside triphosphate hydrolases"/>
    <property type="match status" value="1"/>
</dbReference>
<comment type="caution">
    <text evidence="5">The sequence shown here is derived from an EMBL/GenBank/DDBJ whole genome shotgun (WGS) entry which is preliminary data.</text>
</comment>
<dbReference type="PROSITE" id="PS00211">
    <property type="entry name" value="ABC_TRANSPORTER_1"/>
    <property type="match status" value="1"/>
</dbReference>
<dbReference type="PROSITE" id="PS50893">
    <property type="entry name" value="ABC_TRANSPORTER_2"/>
    <property type="match status" value="1"/>
</dbReference>
<proteinExistence type="predicted"/>
<dbReference type="InterPro" id="IPR050093">
    <property type="entry name" value="ABC_SmlMolc_Importer"/>
</dbReference>
<dbReference type="Pfam" id="PF00005">
    <property type="entry name" value="ABC_tran"/>
    <property type="match status" value="1"/>
</dbReference>
<evidence type="ECO:0000259" key="4">
    <source>
        <dbReference type="PROSITE" id="PS50893"/>
    </source>
</evidence>
<name>A0A3D8JAM2_9HELI</name>
<evidence type="ECO:0000313" key="5">
    <source>
        <dbReference type="EMBL" id="RDU74537.1"/>
    </source>
</evidence>
<dbReference type="Proteomes" id="UP000256695">
    <property type="component" value="Unassembled WGS sequence"/>
</dbReference>
<dbReference type="InterPro" id="IPR027417">
    <property type="entry name" value="P-loop_NTPase"/>
</dbReference>
<feature type="domain" description="ABC transporter" evidence="4">
    <location>
        <begin position="2"/>
        <end position="233"/>
    </location>
</feature>
<dbReference type="GO" id="GO:0005524">
    <property type="term" value="F:ATP binding"/>
    <property type="evidence" value="ECO:0007669"/>
    <property type="project" value="UniProtKB-KW"/>
</dbReference>
<dbReference type="EMBL" id="NXLX01000001">
    <property type="protein sequence ID" value="RDU74537.1"/>
    <property type="molecule type" value="Genomic_DNA"/>
</dbReference>
<dbReference type="PANTHER" id="PTHR42781">
    <property type="entry name" value="SPERMIDINE/PUTRESCINE IMPORT ATP-BINDING PROTEIN POTA"/>
    <property type="match status" value="1"/>
</dbReference>
<accession>A0A3D8JAM2</accession>
<organism evidence="5 6">
    <name type="scientific">Helicobacter anseris</name>
    <dbReference type="NCBI Taxonomy" id="375926"/>
    <lineage>
        <taxon>Bacteria</taxon>
        <taxon>Pseudomonadati</taxon>
        <taxon>Campylobacterota</taxon>
        <taxon>Epsilonproteobacteria</taxon>
        <taxon>Campylobacterales</taxon>
        <taxon>Helicobacteraceae</taxon>
        <taxon>Helicobacter</taxon>
    </lineage>
</organism>
<evidence type="ECO:0000313" key="6">
    <source>
        <dbReference type="Proteomes" id="UP000256695"/>
    </source>
</evidence>
<dbReference type="PANTHER" id="PTHR42781:SF4">
    <property type="entry name" value="SPERMIDINE_PUTRESCINE IMPORT ATP-BINDING PROTEIN POTA"/>
    <property type="match status" value="1"/>
</dbReference>
<dbReference type="OrthoDB" id="9814623at2"/>
<evidence type="ECO:0000256" key="1">
    <source>
        <dbReference type="ARBA" id="ARBA00022448"/>
    </source>
</evidence>
<keyword evidence="3 5" id="KW-0067">ATP-binding</keyword>
<dbReference type="AlphaFoldDB" id="A0A3D8JAM2"/>
<dbReference type="InterPro" id="IPR017871">
    <property type="entry name" value="ABC_transporter-like_CS"/>
</dbReference>
<sequence>MIKVCLQKKLNGSKGDFILDLHTEFQSKKIYGIFGKSGSGKSTFFKMLAGISTPDSGSIIHNNQILYDKNKKINISPWKRKIGFVFQNYALFPHLNVYKNLVFGLDKTMKNQVDTIISMLNLENLCDKKPKNLSGGQSQKVALGRAILSNPDILLLDEPFSGLDKMTKMTLQMELKKILENFNFTTFLISHDITEVFLLTQEVLILENGKFTKRGKPSDIFLKKEKEIFGKILSIKEENEGLKAQIIIQDMIFSCILEKGCNLENNDFVAIQNHFFINKIRKV</sequence>
<keyword evidence="2" id="KW-0547">Nucleotide-binding</keyword>
<evidence type="ECO:0000256" key="3">
    <source>
        <dbReference type="ARBA" id="ARBA00022840"/>
    </source>
</evidence>
<evidence type="ECO:0000256" key="2">
    <source>
        <dbReference type="ARBA" id="ARBA00022741"/>
    </source>
</evidence>
<dbReference type="InterPro" id="IPR003439">
    <property type="entry name" value="ABC_transporter-like_ATP-bd"/>
</dbReference>
<reference evidence="5 6" key="1">
    <citation type="submission" date="2018-04" db="EMBL/GenBank/DDBJ databases">
        <title>Novel Campyloabacter and Helicobacter Species and Strains.</title>
        <authorList>
            <person name="Mannion A.J."/>
            <person name="Shen Z."/>
            <person name="Fox J.G."/>
        </authorList>
    </citation>
    <scope>NUCLEOTIDE SEQUENCE [LARGE SCALE GENOMIC DNA]</scope>
    <source>
        <strain evidence="5 6">MIT 04-9362</strain>
    </source>
</reference>
<gene>
    <name evidence="5" type="ORF">CQA57_00340</name>
</gene>
<keyword evidence="1" id="KW-0813">Transport</keyword>
<protein>
    <submittedName>
        <fullName evidence="5">Molybdenum ABC transporter ATP-binding protein</fullName>
    </submittedName>
</protein>